<evidence type="ECO:0000313" key="1">
    <source>
        <dbReference type="EMBL" id="QWB31975.1"/>
    </source>
</evidence>
<proteinExistence type="predicted"/>
<protein>
    <submittedName>
        <fullName evidence="1">Uncharacterized protein</fullName>
    </submittedName>
</protein>
<keyword evidence="2" id="KW-1185">Reference proteome</keyword>
<name>A0ABX8GEA8_EXIAC</name>
<geneLocation type="plasmid" evidence="1 2">
    <name>p4</name>
</geneLocation>
<gene>
    <name evidence="1" type="ORF">KKI46_17600</name>
</gene>
<keyword evidence="1" id="KW-0614">Plasmid</keyword>
<sequence length="132" mass="15404">MKCTYTEFCIEQTIKALKKNEGFFTGHDLGLKVSKDISENLELSDLVLKMNSWKNEIRNYFEFAEEEFGVEHRPEEDIEGLIRESIAFSSRILFGLSDTARSIWTQSVDSKTIMEKLSIDFKKVKKIIFHEI</sequence>
<dbReference type="Proteomes" id="UP000679498">
    <property type="component" value="Plasmid p4"/>
</dbReference>
<dbReference type="EMBL" id="CP075901">
    <property type="protein sequence ID" value="QWB31975.1"/>
    <property type="molecule type" value="Genomic_DNA"/>
</dbReference>
<dbReference type="RefSeq" id="WP_214814162.1">
    <property type="nucleotide sequence ID" value="NZ_CP075901.1"/>
</dbReference>
<organism evidence="1 2">
    <name type="scientific">Exiguobacterium acetylicum</name>
    <name type="common">Brevibacterium acetylicum</name>
    <dbReference type="NCBI Taxonomy" id="41170"/>
    <lineage>
        <taxon>Bacteria</taxon>
        <taxon>Bacillati</taxon>
        <taxon>Bacillota</taxon>
        <taxon>Bacilli</taxon>
        <taxon>Bacillales</taxon>
        <taxon>Bacillales Family XII. Incertae Sedis</taxon>
        <taxon>Exiguobacterium</taxon>
    </lineage>
</organism>
<reference evidence="1 2" key="1">
    <citation type="submission" date="2021-05" db="EMBL/GenBank/DDBJ databases">
        <title>Biocontrol using Exiguobacterium acetylicum SI17 against litchi downy blight caused by Peronophythora litchii.</title>
        <authorList>
            <person name="Zheng L."/>
        </authorList>
    </citation>
    <scope>NUCLEOTIDE SEQUENCE [LARGE SCALE GENOMIC DNA]</scope>
    <source>
        <strain evidence="1 2">SI17</strain>
        <plasmid evidence="1 2">p4</plasmid>
    </source>
</reference>
<evidence type="ECO:0000313" key="2">
    <source>
        <dbReference type="Proteomes" id="UP000679498"/>
    </source>
</evidence>
<accession>A0ABX8GEA8</accession>
<dbReference type="GeneID" id="88813522"/>